<dbReference type="EMBL" id="FWDO01000005">
    <property type="protein sequence ID" value="SLM18833.1"/>
    <property type="molecule type" value="Genomic_DNA"/>
</dbReference>
<sequence>MRRGYVAYAALLAMVILLFTGCDALIGNAFKAANLGQPSVEKIKELDTAALVAQAGITSGSVSDTFIQTIISDDATKAAVLATLQTTVDTGSASDAQAAQALILDIKLADIGADEVISNVNGAIGELASLSDSEDVKPADIINTLLPADLTGEALADFIDEIGALGTDVDTLAQKITDNGGTVTEGLDVATLAQTAALVKFVNIVDPADGYSTGEAVAQAVADLKADPDADVTKYFDKEPDISSLADDATLKTLFDAAGLGDLLDQLSGSGS</sequence>
<evidence type="ECO:0000313" key="1">
    <source>
        <dbReference type="EMBL" id="SLM18833.1"/>
    </source>
</evidence>
<reference evidence="1" key="1">
    <citation type="submission" date="2017-02" db="EMBL/GenBank/DDBJ databases">
        <authorList>
            <person name="Regsiter A."/>
            <person name="William W."/>
        </authorList>
    </citation>
    <scope>NUCLEOTIDE SEQUENCE</scope>
    <source>
        <strain evidence="1">BdmA 4</strain>
    </source>
</reference>
<accession>A0A3P3XSG4</accession>
<gene>
    <name evidence="1" type="ORF">SPIRO4BDMA_50348</name>
</gene>
<organism evidence="1">
    <name type="scientific">uncultured spirochete</name>
    <dbReference type="NCBI Taxonomy" id="156406"/>
    <lineage>
        <taxon>Bacteria</taxon>
        <taxon>Pseudomonadati</taxon>
        <taxon>Spirochaetota</taxon>
        <taxon>Spirochaetia</taxon>
        <taxon>Spirochaetales</taxon>
        <taxon>environmental samples</taxon>
    </lineage>
</organism>
<proteinExistence type="predicted"/>
<protein>
    <recommendedName>
        <fullName evidence="2">Lipoprotein</fullName>
    </recommendedName>
</protein>
<dbReference type="PROSITE" id="PS51257">
    <property type="entry name" value="PROKAR_LIPOPROTEIN"/>
    <property type="match status" value="1"/>
</dbReference>
<evidence type="ECO:0008006" key="2">
    <source>
        <dbReference type="Google" id="ProtNLM"/>
    </source>
</evidence>
<dbReference type="AlphaFoldDB" id="A0A3P3XSG4"/>
<name>A0A3P3XSG4_9SPIR</name>